<name>U2QID6_9BACL</name>
<evidence type="ECO:0000256" key="4">
    <source>
        <dbReference type="ARBA" id="ARBA00051722"/>
    </source>
</evidence>
<evidence type="ECO:0000256" key="2">
    <source>
        <dbReference type="ARBA" id="ARBA00022801"/>
    </source>
</evidence>
<dbReference type="GO" id="GO:0004725">
    <property type="term" value="F:protein tyrosine phosphatase activity"/>
    <property type="evidence" value="ECO:0007669"/>
    <property type="project" value="UniProtKB-UniRule"/>
</dbReference>
<dbReference type="Gene3D" id="3.20.20.140">
    <property type="entry name" value="Metal-dependent hydrolases"/>
    <property type="match status" value="1"/>
</dbReference>
<organism evidence="6 7">
    <name type="scientific">Gemella bergeri ATCC 700627</name>
    <dbReference type="NCBI Taxonomy" id="1321820"/>
    <lineage>
        <taxon>Bacteria</taxon>
        <taxon>Bacillati</taxon>
        <taxon>Bacillota</taxon>
        <taxon>Bacilli</taxon>
        <taxon>Bacillales</taxon>
        <taxon>Gemellaceae</taxon>
        <taxon>Gemella</taxon>
    </lineage>
</organism>
<dbReference type="GO" id="GO:0030145">
    <property type="term" value="F:manganese ion binding"/>
    <property type="evidence" value="ECO:0007669"/>
    <property type="project" value="UniProtKB-UniRule"/>
</dbReference>
<dbReference type="eggNOG" id="COG4464">
    <property type="taxonomic scope" value="Bacteria"/>
</dbReference>
<evidence type="ECO:0000313" key="7">
    <source>
        <dbReference type="Proteomes" id="UP000016637"/>
    </source>
</evidence>
<evidence type="ECO:0000313" key="6">
    <source>
        <dbReference type="EMBL" id="ERK56261.1"/>
    </source>
</evidence>
<accession>U2QID6</accession>
<dbReference type="PANTHER" id="PTHR39181:SF1">
    <property type="entry name" value="TYROSINE-PROTEIN PHOSPHATASE YWQE"/>
    <property type="match status" value="1"/>
</dbReference>
<sequence length="249" mass="28895">MKDSHRMIDIHSHIVFGVDDGAKTKEDTEDLLRESFNQGVGTIIATPHRRRGMFEESIETIKENFKEVEKIAKNISEDLNVYLGSEIFYKEGELANIESRKYPTLAGTDYILVEFSYGISYREMYKALNGIILLGLSPVIAHIERYACLEKDLNHVQELINMGCYMQVNATSVLKTKLFGDKHKHYKKRAKKYLDGEFVHFIASDMHNMTLRRPHMKEAYDIIEKKYGTTVAYELFEKNAERLLMNKII</sequence>
<dbReference type="Proteomes" id="UP000016637">
    <property type="component" value="Unassembled WGS sequence"/>
</dbReference>
<evidence type="ECO:0000256" key="1">
    <source>
        <dbReference type="ARBA" id="ARBA00005750"/>
    </source>
</evidence>
<comment type="similarity">
    <text evidence="1 5">Belongs to the metallo-dependent hydrolases superfamily. CpsB/CapC family.</text>
</comment>
<comment type="catalytic activity">
    <reaction evidence="4 5">
        <text>O-phospho-L-tyrosyl-[protein] + H2O = L-tyrosyl-[protein] + phosphate</text>
        <dbReference type="Rhea" id="RHEA:10684"/>
        <dbReference type="Rhea" id="RHEA-COMP:10136"/>
        <dbReference type="Rhea" id="RHEA-COMP:20101"/>
        <dbReference type="ChEBI" id="CHEBI:15377"/>
        <dbReference type="ChEBI" id="CHEBI:43474"/>
        <dbReference type="ChEBI" id="CHEBI:46858"/>
        <dbReference type="ChEBI" id="CHEBI:61978"/>
        <dbReference type="EC" id="3.1.3.48"/>
    </reaction>
</comment>
<dbReference type="PATRIC" id="fig|1321820.3.peg.1398"/>
<dbReference type="Pfam" id="PF19567">
    <property type="entry name" value="CpsB_CapC"/>
    <property type="match status" value="1"/>
</dbReference>
<dbReference type="RefSeq" id="WP_021753097.1">
    <property type="nucleotide sequence ID" value="NZ_KI271844.1"/>
</dbReference>
<dbReference type="EC" id="3.1.3.48" evidence="5"/>
<proteinExistence type="inferred from homology"/>
<protein>
    <recommendedName>
        <fullName evidence="5">Tyrosine-protein phosphatase</fullName>
        <ecNumber evidence="5">3.1.3.48</ecNumber>
    </recommendedName>
</protein>
<dbReference type="SUPFAM" id="SSF51556">
    <property type="entry name" value="Metallo-dependent hydrolases"/>
    <property type="match status" value="1"/>
</dbReference>
<dbReference type="PIRSF" id="PIRSF016557">
    <property type="entry name" value="Caps_synth_CpsB"/>
    <property type="match status" value="1"/>
</dbReference>
<dbReference type="EMBL" id="AWVP01000098">
    <property type="protein sequence ID" value="ERK56261.1"/>
    <property type="molecule type" value="Genomic_DNA"/>
</dbReference>
<evidence type="ECO:0000256" key="3">
    <source>
        <dbReference type="ARBA" id="ARBA00022912"/>
    </source>
</evidence>
<dbReference type="GO" id="GO:0045227">
    <property type="term" value="P:capsule polysaccharide biosynthetic process"/>
    <property type="evidence" value="ECO:0007669"/>
    <property type="project" value="UniProtKB-UniPathway"/>
</dbReference>
<keyword evidence="3 5" id="KW-0904">Protein phosphatase</keyword>
<keyword evidence="7" id="KW-1185">Reference proteome</keyword>
<dbReference type="UniPathway" id="UPA00934"/>
<gene>
    <name evidence="6" type="ORF">HMPREF1983_01448</name>
</gene>
<dbReference type="InterPro" id="IPR032466">
    <property type="entry name" value="Metal_Hydrolase"/>
</dbReference>
<dbReference type="PANTHER" id="PTHR39181">
    <property type="entry name" value="TYROSINE-PROTEIN PHOSPHATASE YWQE"/>
    <property type="match status" value="1"/>
</dbReference>
<reference evidence="6 7" key="1">
    <citation type="submission" date="2013-08" db="EMBL/GenBank/DDBJ databases">
        <authorList>
            <person name="Weinstock G."/>
            <person name="Sodergren E."/>
            <person name="Wylie T."/>
            <person name="Fulton L."/>
            <person name="Fulton R."/>
            <person name="Fronick C."/>
            <person name="O'Laughlin M."/>
            <person name="Godfrey J."/>
            <person name="Miner T."/>
            <person name="Herter B."/>
            <person name="Appelbaum E."/>
            <person name="Cordes M."/>
            <person name="Lek S."/>
            <person name="Wollam A."/>
            <person name="Pepin K.H."/>
            <person name="Palsikar V.B."/>
            <person name="Mitreva M."/>
            <person name="Wilson R.K."/>
        </authorList>
    </citation>
    <scope>NUCLEOTIDE SEQUENCE [LARGE SCALE GENOMIC DNA]</scope>
    <source>
        <strain evidence="6 7">ATCC 700627</strain>
    </source>
</reference>
<evidence type="ECO:0000256" key="5">
    <source>
        <dbReference type="PIRNR" id="PIRNR016557"/>
    </source>
</evidence>
<dbReference type="InterPro" id="IPR016667">
    <property type="entry name" value="Caps_polysacc_synth_CpsB/CapC"/>
</dbReference>
<dbReference type="HOGENOM" id="CLU_085966_1_1_9"/>
<comment type="caution">
    <text evidence="6">The sequence shown here is derived from an EMBL/GenBank/DDBJ whole genome shotgun (WGS) entry which is preliminary data.</text>
</comment>
<keyword evidence="2 5" id="KW-0378">Hydrolase</keyword>
<dbReference type="AlphaFoldDB" id="U2QID6"/>